<protein>
    <recommendedName>
        <fullName evidence="2">YCII-related domain-containing protein</fullName>
    </recommendedName>
</protein>
<dbReference type="SUPFAM" id="SSF54909">
    <property type="entry name" value="Dimeric alpha+beta barrel"/>
    <property type="match status" value="1"/>
</dbReference>
<evidence type="ECO:0000256" key="1">
    <source>
        <dbReference type="ARBA" id="ARBA00007689"/>
    </source>
</evidence>
<dbReference type="AlphaFoldDB" id="A0A3P3QQB8"/>
<evidence type="ECO:0000313" key="4">
    <source>
        <dbReference type="Proteomes" id="UP000276260"/>
    </source>
</evidence>
<comment type="similarity">
    <text evidence="1">Belongs to the YciI family.</text>
</comment>
<name>A0A3P3QQB8_9GAMM</name>
<dbReference type="PANTHER" id="PTHR33606:SF3">
    <property type="entry name" value="PROTEIN YCII"/>
    <property type="match status" value="1"/>
</dbReference>
<keyword evidence="4" id="KW-1185">Reference proteome</keyword>
<gene>
    <name evidence="3" type="ORF">EIK76_05125</name>
</gene>
<dbReference type="InterPro" id="IPR051807">
    <property type="entry name" value="Sec-metab_biosynth-assoc"/>
</dbReference>
<proteinExistence type="inferred from homology"/>
<dbReference type="OrthoDB" id="70894at2"/>
<dbReference type="NCBIfam" id="NF009508">
    <property type="entry name" value="PRK12866.1"/>
    <property type="match status" value="1"/>
</dbReference>
<evidence type="ECO:0000259" key="2">
    <source>
        <dbReference type="Pfam" id="PF03795"/>
    </source>
</evidence>
<dbReference type="Proteomes" id="UP000276260">
    <property type="component" value="Unassembled WGS sequence"/>
</dbReference>
<dbReference type="InterPro" id="IPR011008">
    <property type="entry name" value="Dimeric_a/b-barrel"/>
</dbReference>
<comment type="caution">
    <text evidence="3">The sequence shown here is derived from an EMBL/GenBank/DDBJ whole genome shotgun (WGS) entry which is preliminary data.</text>
</comment>
<dbReference type="RefSeq" id="WP_046519963.1">
    <property type="nucleotide sequence ID" value="NZ_LAVS01000021.1"/>
</dbReference>
<dbReference type="EMBL" id="RRCF01000001">
    <property type="protein sequence ID" value="RRJ23452.1"/>
    <property type="molecule type" value="Genomic_DNA"/>
</dbReference>
<dbReference type="InterPro" id="IPR005545">
    <property type="entry name" value="YCII"/>
</dbReference>
<dbReference type="Pfam" id="PF03795">
    <property type="entry name" value="YCII"/>
    <property type="match status" value="1"/>
</dbReference>
<dbReference type="PANTHER" id="PTHR33606">
    <property type="entry name" value="PROTEIN YCII"/>
    <property type="match status" value="1"/>
</dbReference>
<organism evidence="3 4">
    <name type="scientific">Rheinheimera mesophila</name>
    <dbReference type="NCBI Taxonomy" id="1547515"/>
    <lineage>
        <taxon>Bacteria</taxon>
        <taxon>Pseudomonadati</taxon>
        <taxon>Pseudomonadota</taxon>
        <taxon>Gammaproteobacteria</taxon>
        <taxon>Chromatiales</taxon>
        <taxon>Chromatiaceae</taxon>
        <taxon>Rheinheimera</taxon>
    </lineage>
</organism>
<dbReference type="Gene3D" id="3.30.70.1060">
    <property type="entry name" value="Dimeric alpha+beta barrel"/>
    <property type="match status" value="1"/>
</dbReference>
<sequence>MHYVLQYQTSADYLEKRVLFRAEHLQLAWQAAERGELVLGGAVGEPVESALLLFNVADPAQVKAFAESDPYVINGLVSSYRILPWHTVVGEQATTPIR</sequence>
<evidence type="ECO:0000313" key="3">
    <source>
        <dbReference type="EMBL" id="RRJ23452.1"/>
    </source>
</evidence>
<feature type="domain" description="YCII-related" evidence="2">
    <location>
        <begin position="1"/>
        <end position="85"/>
    </location>
</feature>
<reference evidence="3 4" key="1">
    <citation type="submission" date="2018-11" db="EMBL/GenBank/DDBJ databases">
        <title>Draft genome analysis of Rheinheimera mesophila isolated from an industrial waste site.</title>
        <authorList>
            <person name="Yu Q."/>
            <person name="Qi Y."/>
            <person name="Zhang H."/>
            <person name="Lu Y."/>
            <person name="Pu J."/>
        </authorList>
    </citation>
    <scope>NUCLEOTIDE SEQUENCE [LARGE SCALE GENOMIC DNA]</scope>
    <source>
        <strain evidence="3 4">IITR13</strain>
    </source>
</reference>
<accession>A0A3P3QQB8</accession>